<sequence>MRRFAVGILLALILPLTACTVYDGDYGHGPYYGRPYPPPSHGDWRWDDDLRVYVNVGYPYIYYHDHVYYRWYDNRWTSGPGFRGPWRVIEHRHVPARLGQRYSPRPHYDYRRDHDRYDYRQPRYDNRDRHDDRDRYDYRDNRSPRDWQNRRDMERDYQQRRERRVEGYGQRFDEPQLRQLQQFRGRELERQPRSQPQRLQGIDRRQVERQWQQQRQEGRQVQGMPLNRQQQLQGHDRRHEQRPAYREHGQRGVGSPSRQVRGGREASGQEHGEGQGQGAGGPRWDNRR</sequence>
<dbReference type="Proteomes" id="UP000243359">
    <property type="component" value="Chromosome I"/>
</dbReference>
<dbReference type="AlphaFoldDB" id="A0A1H1M2A5"/>
<dbReference type="RefSeq" id="WP_090347354.1">
    <property type="nucleotide sequence ID" value="NZ_LT629751.1"/>
</dbReference>
<reference evidence="4" key="1">
    <citation type="submission" date="2016-10" db="EMBL/GenBank/DDBJ databases">
        <authorList>
            <person name="Varghese N."/>
            <person name="Submissions S."/>
        </authorList>
    </citation>
    <scope>NUCLEOTIDE SEQUENCE [LARGE SCALE GENOMIC DNA]</scope>
    <source>
        <strain evidence="4">KCTC 32247</strain>
    </source>
</reference>
<feature type="signal peptide" evidence="2">
    <location>
        <begin position="1"/>
        <end position="23"/>
    </location>
</feature>
<evidence type="ECO:0008006" key="5">
    <source>
        <dbReference type="Google" id="ProtNLM"/>
    </source>
</evidence>
<feature type="chain" id="PRO_5009254056" description="YXWGXW repeat-containing protein" evidence="2">
    <location>
        <begin position="24"/>
        <end position="288"/>
    </location>
</feature>
<feature type="compositionally biased region" description="Basic and acidic residues" evidence="1">
    <location>
        <begin position="106"/>
        <end position="176"/>
    </location>
</feature>
<evidence type="ECO:0000256" key="2">
    <source>
        <dbReference type="SAM" id="SignalP"/>
    </source>
</evidence>
<evidence type="ECO:0000256" key="1">
    <source>
        <dbReference type="SAM" id="MobiDB-lite"/>
    </source>
</evidence>
<organism evidence="3 4">
    <name type="scientific">Pseudomonas oryzae</name>
    <dbReference type="NCBI Taxonomy" id="1392877"/>
    <lineage>
        <taxon>Bacteria</taxon>
        <taxon>Pseudomonadati</taxon>
        <taxon>Pseudomonadota</taxon>
        <taxon>Gammaproteobacteria</taxon>
        <taxon>Pseudomonadales</taxon>
        <taxon>Pseudomonadaceae</taxon>
        <taxon>Pseudomonas</taxon>
    </lineage>
</organism>
<keyword evidence="4" id="KW-1185">Reference proteome</keyword>
<feature type="compositionally biased region" description="Basic and acidic residues" evidence="1">
    <location>
        <begin position="262"/>
        <end position="273"/>
    </location>
</feature>
<accession>A0A1H1M2A5</accession>
<evidence type="ECO:0000313" key="3">
    <source>
        <dbReference type="EMBL" id="SDR80944.1"/>
    </source>
</evidence>
<feature type="compositionally biased region" description="Low complexity" evidence="1">
    <location>
        <begin position="209"/>
        <end position="223"/>
    </location>
</feature>
<dbReference type="EMBL" id="LT629751">
    <property type="protein sequence ID" value="SDR80944.1"/>
    <property type="molecule type" value="Genomic_DNA"/>
</dbReference>
<feature type="compositionally biased region" description="Basic and acidic residues" evidence="1">
    <location>
        <begin position="234"/>
        <end position="250"/>
    </location>
</feature>
<evidence type="ECO:0000313" key="4">
    <source>
        <dbReference type="Proteomes" id="UP000243359"/>
    </source>
</evidence>
<proteinExistence type="predicted"/>
<keyword evidence="2" id="KW-0732">Signal</keyword>
<protein>
    <recommendedName>
        <fullName evidence="5">YXWGXW repeat-containing protein</fullName>
    </recommendedName>
</protein>
<feature type="region of interest" description="Disordered" evidence="1">
    <location>
        <begin position="100"/>
        <end position="288"/>
    </location>
</feature>
<gene>
    <name evidence="3" type="ORF">SAMN05216221_0382</name>
</gene>
<name>A0A1H1M2A5_9PSED</name>
<dbReference type="STRING" id="1392877.SAMN05216221_0382"/>
<dbReference type="OrthoDB" id="7033226at2"/>